<evidence type="ECO:0000313" key="1">
    <source>
        <dbReference type="EMBL" id="KEO58680.1"/>
    </source>
</evidence>
<name>A0ABR4TSA4_9PROT</name>
<gene>
    <name evidence="1" type="ORF">SMB34_13110</name>
</gene>
<dbReference type="EMBL" id="AUNC01000005">
    <property type="protein sequence ID" value="KEO58680.1"/>
    <property type="molecule type" value="Genomic_DNA"/>
</dbReference>
<dbReference type="Proteomes" id="UP000027463">
    <property type="component" value="Unassembled WGS sequence"/>
</dbReference>
<organism evidence="1 2">
    <name type="scientific">Thalassospira permensis NBRC 106175</name>
    <dbReference type="NCBI Taxonomy" id="1353532"/>
    <lineage>
        <taxon>Bacteria</taxon>
        <taxon>Pseudomonadati</taxon>
        <taxon>Pseudomonadota</taxon>
        <taxon>Alphaproteobacteria</taxon>
        <taxon>Rhodospirillales</taxon>
        <taxon>Thalassospiraceae</taxon>
        <taxon>Thalassospira</taxon>
    </lineage>
</organism>
<evidence type="ECO:0000313" key="2">
    <source>
        <dbReference type="Proteomes" id="UP000027463"/>
    </source>
</evidence>
<reference evidence="1 2" key="1">
    <citation type="submission" date="2013-07" db="EMBL/GenBank/DDBJ databases">
        <title>Thalassospira permensis NBRC 106175 Genome Sequencing.</title>
        <authorList>
            <person name="Lai Q."/>
            <person name="Shao Z."/>
        </authorList>
    </citation>
    <scope>NUCLEOTIDE SEQUENCE [LARGE SCALE GENOMIC DNA]</scope>
    <source>
        <strain evidence="1 2">NBRC 106175</strain>
    </source>
</reference>
<sequence>MRFSAGLEQILMMGIESRIFDSADGIAVFPPFLITTFDQICRFFGNEPWCGKMGMLKK</sequence>
<accession>A0ABR4TSA4</accession>
<keyword evidence="2" id="KW-1185">Reference proteome</keyword>
<protein>
    <submittedName>
        <fullName evidence="1">Uncharacterized protein</fullName>
    </submittedName>
</protein>
<proteinExistence type="predicted"/>
<comment type="caution">
    <text evidence="1">The sequence shown here is derived from an EMBL/GenBank/DDBJ whole genome shotgun (WGS) entry which is preliminary data.</text>
</comment>